<dbReference type="PaxDb" id="6945-B7Q1M7"/>
<dbReference type="EMBL" id="ABJB011097520">
    <property type="status" value="NOT_ANNOTATED_CDS"/>
    <property type="molecule type" value="Genomic_DNA"/>
</dbReference>
<feature type="compositionally biased region" description="Low complexity" evidence="1">
    <location>
        <begin position="20"/>
        <end position="36"/>
    </location>
</feature>
<name>B7Q1M7_IXOSC</name>
<sequence length="126" mass="12794">MVTPVHIHTFGGGNVGTNLASSLTGGSSGGTSVSAGPTYLIQELRHHNTPASTKSHSGGGGGSGHSAEKLVLLKDFKDLKAFGAGTPILKTKKVIAQNSHSDNLKGLGAAYDQARVQKDSDLQSTG</sequence>
<dbReference type="VEuPathDB" id="VectorBase:ISCW020235"/>
<dbReference type="InParanoid" id="B7Q1M7"/>
<keyword evidence="4" id="KW-1185">Reference proteome</keyword>
<evidence type="ECO:0000313" key="4">
    <source>
        <dbReference type="Proteomes" id="UP000001555"/>
    </source>
</evidence>
<dbReference type="EMBL" id="ABJB010911827">
    <property type="status" value="NOT_ANNOTATED_CDS"/>
    <property type="molecule type" value="Genomic_DNA"/>
</dbReference>
<evidence type="ECO:0000313" key="3">
    <source>
        <dbReference type="EnsemblMetazoa" id="ISCW020235-PA"/>
    </source>
</evidence>
<accession>B7Q1M7</accession>
<reference evidence="2 4" key="1">
    <citation type="submission" date="2008-03" db="EMBL/GenBank/DDBJ databases">
        <title>Annotation of Ixodes scapularis.</title>
        <authorList>
            <consortium name="Ixodes scapularis Genome Project Consortium"/>
            <person name="Caler E."/>
            <person name="Hannick L.I."/>
            <person name="Bidwell S."/>
            <person name="Joardar V."/>
            <person name="Thiagarajan M."/>
            <person name="Amedeo P."/>
            <person name="Galinsky K.J."/>
            <person name="Schobel S."/>
            <person name="Inman J."/>
            <person name="Hostetler J."/>
            <person name="Miller J."/>
            <person name="Hammond M."/>
            <person name="Megy K."/>
            <person name="Lawson D."/>
            <person name="Kodira C."/>
            <person name="Sutton G."/>
            <person name="Meyer J."/>
            <person name="Hill C.A."/>
            <person name="Birren B."/>
            <person name="Nene V."/>
            <person name="Collins F."/>
            <person name="Alarcon-Chaidez F."/>
            <person name="Wikel S."/>
            <person name="Strausberg R."/>
        </authorList>
    </citation>
    <scope>NUCLEOTIDE SEQUENCE [LARGE SCALE GENOMIC DNA]</scope>
    <source>
        <strain evidence="4">Wikel</strain>
        <strain evidence="2">Wikel colony</strain>
    </source>
</reference>
<dbReference type="HOGENOM" id="CLU_1984017_0_0_1"/>
<reference evidence="3" key="2">
    <citation type="submission" date="2020-05" db="UniProtKB">
        <authorList>
            <consortium name="EnsemblMetazoa"/>
        </authorList>
    </citation>
    <scope>IDENTIFICATION</scope>
    <source>
        <strain evidence="3">wikel</strain>
    </source>
</reference>
<dbReference type="Proteomes" id="UP000001555">
    <property type="component" value="Unassembled WGS sequence"/>
</dbReference>
<feature type="region of interest" description="Disordered" evidence="1">
    <location>
        <begin position="20"/>
        <end position="66"/>
    </location>
</feature>
<proteinExistence type="predicted"/>
<evidence type="ECO:0000313" key="2">
    <source>
        <dbReference type="EMBL" id="EEC12742.1"/>
    </source>
</evidence>
<protein>
    <submittedName>
        <fullName evidence="2 3">Uncharacterized protein</fullName>
    </submittedName>
</protein>
<dbReference type="AlphaFoldDB" id="B7Q1M7"/>
<evidence type="ECO:0000256" key="1">
    <source>
        <dbReference type="SAM" id="MobiDB-lite"/>
    </source>
</evidence>
<dbReference type="VEuPathDB" id="VectorBase:ISCP_037510"/>
<dbReference type="OrthoDB" id="6512073at2759"/>
<gene>
    <name evidence="2" type="ORF">IscW_ISCW020235</name>
</gene>
<dbReference type="VEuPathDB" id="VectorBase:ISCI020235"/>
<dbReference type="EnsemblMetazoa" id="ISCW020235-RA">
    <property type="protein sequence ID" value="ISCW020235-PA"/>
    <property type="gene ID" value="ISCW020235"/>
</dbReference>
<dbReference type="EMBL" id="DS838300">
    <property type="protein sequence ID" value="EEC12742.1"/>
    <property type="molecule type" value="Genomic_DNA"/>
</dbReference>
<organism>
    <name type="scientific">Ixodes scapularis</name>
    <name type="common">Black-legged tick</name>
    <name type="synonym">Deer tick</name>
    <dbReference type="NCBI Taxonomy" id="6945"/>
    <lineage>
        <taxon>Eukaryota</taxon>
        <taxon>Metazoa</taxon>
        <taxon>Ecdysozoa</taxon>
        <taxon>Arthropoda</taxon>
        <taxon>Chelicerata</taxon>
        <taxon>Arachnida</taxon>
        <taxon>Acari</taxon>
        <taxon>Parasitiformes</taxon>
        <taxon>Ixodida</taxon>
        <taxon>Ixodoidea</taxon>
        <taxon>Ixodidae</taxon>
        <taxon>Ixodinae</taxon>
        <taxon>Ixodes</taxon>
    </lineage>
</organism>